<gene>
    <name evidence="2" type="ORF">ENG14_01465</name>
</gene>
<dbReference type="Pfam" id="PF00069">
    <property type="entry name" value="Pkinase"/>
    <property type="match status" value="1"/>
</dbReference>
<name>A0A7C1AXJ3_9BACT</name>
<dbReference type="GO" id="GO:0004674">
    <property type="term" value="F:protein serine/threonine kinase activity"/>
    <property type="evidence" value="ECO:0007669"/>
    <property type="project" value="UniProtKB-KW"/>
</dbReference>
<keyword evidence="2" id="KW-0723">Serine/threonine-protein kinase</keyword>
<dbReference type="PANTHER" id="PTHR44167:SF30">
    <property type="entry name" value="PHOSPHORYLASE KINASE"/>
    <property type="match status" value="1"/>
</dbReference>
<dbReference type="CDD" id="cd14014">
    <property type="entry name" value="STKc_PknB_like"/>
    <property type="match status" value="1"/>
</dbReference>
<organism evidence="2">
    <name type="scientific">Thermodesulforhabdus norvegica</name>
    <dbReference type="NCBI Taxonomy" id="39841"/>
    <lineage>
        <taxon>Bacteria</taxon>
        <taxon>Pseudomonadati</taxon>
        <taxon>Thermodesulfobacteriota</taxon>
        <taxon>Syntrophobacteria</taxon>
        <taxon>Syntrophobacterales</taxon>
        <taxon>Thermodesulforhabdaceae</taxon>
        <taxon>Thermodesulforhabdus</taxon>
    </lineage>
</organism>
<dbReference type="SUPFAM" id="SSF56112">
    <property type="entry name" value="Protein kinase-like (PK-like)"/>
    <property type="match status" value="1"/>
</dbReference>
<dbReference type="SUPFAM" id="SSF48452">
    <property type="entry name" value="TPR-like"/>
    <property type="match status" value="1"/>
</dbReference>
<keyword evidence="2" id="KW-0808">Transferase</keyword>
<dbReference type="Proteomes" id="UP000886355">
    <property type="component" value="Unassembled WGS sequence"/>
</dbReference>
<proteinExistence type="predicted"/>
<protein>
    <submittedName>
        <fullName evidence="2">Serine/threonine protein kinase</fullName>
    </submittedName>
</protein>
<keyword evidence="2" id="KW-0418">Kinase</keyword>
<dbReference type="InterPro" id="IPR011009">
    <property type="entry name" value="Kinase-like_dom_sf"/>
</dbReference>
<dbReference type="Gene3D" id="1.25.40.10">
    <property type="entry name" value="Tetratricopeptide repeat domain"/>
    <property type="match status" value="1"/>
</dbReference>
<dbReference type="InterPro" id="IPR000719">
    <property type="entry name" value="Prot_kinase_dom"/>
</dbReference>
<evidence type="ECO:0000313" key="2">
    <source>
        <dbReference type="EMBL" id="HDL89556.1"/>
    </source>
</evidence>
<dbReference type="EMBL" id="DQZW01000071">
    <property type="protein sequence ID" value="HDL89556.1"/>
    <property type="molecule type" value="Genomic_DNA"/>
</dbReference>
<dbReference type="PANTHER" id="PTHR44167">
    <property type="entry name" value="OVARIAN-SPECIFIC SERINE/THREONINE-PROTEIN KINASE LOK-RELATED"/>
    <property type="match status" value="1"/>
</dbReference>
<dbReference type="GO" id="GO:0005524">
    <property type="term" value="F:ATP binding"/>
    <property type="evidence" value="ECO:0007669"/>
    <property type="project" value="InterPro"/>
</dbReference>
<accession>A0A7C1AXJ3</accession>
<comment type="caution">
    <text evidence="2">The sequence shown here is derived from an EMBL/GenBank/DDBJ whole genome shotgun (WGS) entry which is preliminary data.</text>
</comment>
<evidence type="ECO:0000259" key="1">
    <source>
        <dbReference type="PROSITE" id="PS50011"/>
    </source>
</evidence>
<dbReference type="InterPro" id="IPR011990">
    <property type="entry name" value="TPR-like_helical_dom_sf"/>
</dbReference>
<dbReference type="Gene3D" id="1.10.510.10">
    <property type="entry name" value="Transferase(Phosphotransferase) domain 1"/>
    <property type="match status" value="1"/>
</dbReference>
<dbReference type="PROSITE" id="PS50011">
    <property type="entry name" value="PROTEIN_KINASE_DOM"/>
    <property type="match status" value="1"/>
</dbReference>
<feature type="domain" description="Protein kinase" evidence="1">
    <location>
        <begin position="246"/>
        <end position="520"/>
    </location>
</feature>
<reference evidence="2" key="1">
    <citation type="journal article" date="2020" name="mSystems">
        <title>Genome- and Community-Level Interaction Insights into Carbon Utilization and Element Cycling Functions of Hydrothermarchaeota in Hydrothermal Sediment.</title>
        <authorList>
            <person name="Zhou Z."/>
            <person name="Liu Y."/>
            <person name="Xu W."/>
            <person name="Pan J."/>
            <person name="Luo Z.H."/>
            <person name="Li M."/>
        </authorList>
    </citation>
    <scope>NUCLEOTIDE SEQUENCE [LARGE SCALE GENOMIC DNA]</scope>
    <source>
        <strain evidence="2">HyVt-19</strain>
    </source>
</reference>
<dbReference type="AlphaFoldDB" id="A0A7C1AXJ3"/>
<sequence>MSNDIREHLKEKLAELEVYASQGLEDAAQDLAVALCEEIAKSDLSQEEKARYIKVIESIAPWSVGVKDAVQVNGTEDGDGKSEIASFEVTIEDQESDPESQFQYAKTLMQIHDWDRAIDVLKAVAATGYRLEECYELCGDCAANSEKWSEALKYYETVYSQPGLRPEDRERLLAKMSRCQQKKFRNRMARKEKIPQVAGEHTKWTGFSETFVSEHVSTLYNFVGRVANSWSDANNGWTLAGDIFEYEIREFLHIGRTRAVFEVFCKQTGKTYAADTFMIPWRDCLSIMDIIEWAHVCKMMMSDYVDIPYDVAMLDNLFFIVRDYYEKTLIEYMSENPQPSYEEACLIAYQILEGIGYLHTHLGRDKQKRKIYHLDLRPSRIMLRNSIGVKVALGGLWKLFRSRCGKYTNPRNLPLGILPYKAPEQFRTYLWGEKRSQVCTDVYSFGVIFYELLTGINPFQGESVEECEILHCAQKPIPPQVCRPDMPEELNEIIMKCLEVRPQKRWRSSTQILLSIERFLGGAHRVFELFKEYGVLHSSTGGKETQTL</sequence>